<feature type="binding site" evidence="10">
    <location>
        <position position="298"/>
    </location>
    <ligand>
        <name>Mn(2+)</name>
        <dbReference type="ChEBI" id="CHEBI:29035"/>
    </ligand>
</feature>
<dbReference type="EMBL" id="RSCM01000010">
    <property type="protein sequence ID" value="RUS95468.1"/>
    <property type="molecule type" value="Genomic_DNA"/>
</dbReference>
<comment type="caution">
    <text evidence="11">The sequence shown here is derived from an EMBL/GenBank/DDBJ whole genome shotgun (WGS) entry which is preliminary data.</text>
</comment>
<keyword evidence="7 10" id="KW-0238">DNA-binding</keyword>
<evidence type="ECO:0000256" key="2">
    <source>
        <dbReference type="ARBA" id="ARBA00022723"/>
    </source>
</evidence>
<dbReference type="CDD" id="cd09634">
    <property type="entry name" value="Cas1_I-II-III"/>
    <property type="match status" value="1"/>
</dbReference>
<comment type="similarity">
    <text evidence="10">Belongs to the CRISPR-associated endonuclease Cas1 family.</text>
</comment>
<proteinExistence type="inferred from homology"/>
<comment type="subunit">
    <text evidence="9 10">Homodimer, forms a heterotetramer with a Cas2 homodimer.</text>
</comment>
<comment type="function">
    <text evidence="10">CRISPR (clustered regularly interspaced short palindromic repeat), is an adaptive immune system that provides protection against mobile genetic elements (viruses, transposable elements and conjugative plasmids). CRISPR clusters contain spacers, sequences complementary to antecedent mobile elements, and target invading nucleic acids. CRISPR clusters are transcribed and processed into CRISPR RNA (crRNA). Acts as a dsDNA endonuclease. Involved in the integration of spacer DNA into the CRISPR cassette.</text>
</comment>
<dbReference type="GO" id="GO:0016787">
    <property type="term" value="F:hydrolase activity"/>
    <property type="evidence" value="ECO:0007669"/>
    <property type="project" value="UniProtKB-KW"/>
</dbReference>
<dbReference type="AlphaFoldDB" id="A0A3S1C2E1"/>
<evidence type="ECO:0000256" key="4">
    <source>
        <dbReference type="ARBA" id="ARBA00022801"/>
    </source>
</evidence>
<dbReference type="EC" id="3.1.-.-" evidence="10"/>
<keyword evidence="1 10" id="KW-0540">Nuclease</keyword>
<dbReference type="InterPro" id="IPR042211">
    <property type="entry name" value="CRISPR-assoc_Cas1_N"/>
</dbReference>
<keyword evidence="12" id="KW-1185">Reference proteome</keyword>
<dbReference type="Gene3D" id="1.20.120.920">
    <property type="entry name" value="CRISPR-associated endonuclease Cas1, C-terminal domain"/>
    <property type="match status" value="1"/>
</dbReference>
<reference evidence="11 12" key="1">
    <citation type="journal article" date="2019" name="Genome Biol. Evol.">
        <title>Day and night: Metabolic profiles and evolutionary relationships of six axenic non-marine cyanobacteria.</title>
        <authorList>
            <person name="Will S.E."/>
            <person name="Henke P."/>
            <person name="Boedeker C."/>
            <person name="Huang S."/>
            <person name="Brinkmann H."/>
            <person name="Rohde M."/>
            <person name="Jarek M."/>
            <person name="Friedl T."/>
            <person name="Seufert S."/>
            <person name="Schumacher M."/>
            <person name="Overmann J."/>
            <person name="Neumann-Schaal M."/>
            <person name="Petersen J."/>
        </authorList>
    </citation>
    <scope>NUCLEOTIDE SEQUENCE [LARGE SCALE GENOMIC DNA]</scope>
    <source>
        <strain evidence="11 12">SAG 1403-4b</strain>
    </source>
</reference>
<evidence type="ECO:0000256" key="6">
    <source>
        <dbReference type="ARBA" id="ARBA00023118"/>
    </source>
</evidence>
<name>A0A3S1C2E1_ANAVA</name>
<evidence type="ECO:0000313" key="11">
    <source>
        <dbReference type="EMBL" id="RUS95468.1"/>
    </source>
</evidence>
<keyword evidence="6 10" id="KW-0051">Antiviral defense</keyword>
<dbReference type="GO" id="GO:0046872">
    <property type="term" value="F:metal ion binding"/>
    <property type="evidence" value="ECO:0007669"/>
    <property type="project" value="UniProtKB-UniRule"/>
</dbReference>
<dbReference type="InterPro" id="IPR002729">
    <property type="entry name" value="CRISPR-assoc_Cas1"/>
</dbReference>
<feature type="binding site" evidence="10">
    <location>
        <position position="283"/>
    </location>
    <ligand>
        <name>Mn(2+)</name>
        <dbReference type="ChEBI" id="CHEBI:29035"/>
    </ligand>
</feature>
<evidence type="ECO:0000256" key="5">
    <source>
        <dbReference type="ARBA" id="ARBA00022842"/>
    </source>
</evidence>
<comment type="cofactor">
    <cofactor evidence="10">
        <name>Mg(2+)</name>
        <dbReference type="ChEBI" id="CHEBI:18420"/>
    </cofactor>
    <cofactor evidence="10">
        <name>Mn(2+)</name>
        <dbReference type="ChEBI" id="CHEBI:29035"/>
    </cofactor>
</comment>
<dbReference type="GO" id="GO:0051607">
    <property type="term" value="P:defense response to virus"/>
    <property type="evidence" value="ECO:0007669"/>
    <property type="project" value="UniProtKB-UniRule"/>
</dbReference>
<dbReference type="GO" id="GO:0004519">
    <property type="term" value="F:endonuclease activity"/>
    <property type="evidence" value="ECO:0007669"/>
    <property type="project" value="UniProtKB-UniRule"/>
</dbReference>
<protein>
    <recommendedName>
        <fullName evidence="10">CRISPR-associated endonuclease Cas1</fullName>
        <ecNumber evidence="10">3.1.-.-</ecNumber>
    </recommendedName>
</protein>
<accession>A0A3S1C2E1</accession>
<keyword evidence="3 10" id="KW-0255">Endonuclease</keyword>
<keyword evidence="8 10" id="KW-0464">Manganese</keyword>
<dbReference type="Proteomes" id="UP000276103">
    <property type="component" value="Unassembled WGS sequence"/>
</dbReference>
<keyword evidence="5 10" id="KW-0460">Magnesium</keyword>
<dbReference type="NCBIfam" id="TIGR00287">
    <property type="entry name" value="cas1"/>
    <property type="match status" value="1"/>
</dbReference>
<organism evidence="11 12">
    <name type="scientific">Trichormus variabilis SAG 1403-4b</name>
    <dbReference type="NCBI Taxonomy" id="447716"/>
    <lineage>
        <taxon>Bacteria</taxon>
        <taxon>Bacillati</taxon>
        <taxon>Cyanobacteriota</taxon>
        <taxon>Cyanophyceae</taxon>
        <taxon>Nostocales</taxon>
        <taxon>Nostocaceae</taxon>
        <taxon>Trichormus</taxon>
    </lineage>
</organism>
<dbReference type="Pfam" id="PF01867">
    <property type="entry name" value="Cas_Cas1"/>
    <property type="match status" value="1"/>
</dbReference>
<keyword evidence="4 10" id="KW-0378">Hydrolase</keyword>
<evidence type="ECO:0000313" key="12">
    <source>
        <dbReference type="Proteomes" id="UP000276103"/>
    </source>
</evidence>
<evidence type="ECO:0000256" key="10">
    <source>
        <dbReference type="HAMAP-Rule" id="MF_01470"/>
    </source>
</evidence>
<feature type="binding site" evidence="10">
    <location>
        <position position="217"/>
    </location>
    <ligand>
        <name>Mn(2+)</name>
        <dbReference type="ChEBI" id="CHEBI:29035"/>
    </ligand>
</feature>
<keyword evidence="2 10" id="KW-0479">Metal-binding</keyword>
<dbReference type="PANTHER" id="PTHR34353:SF2">
    <property type="entry name" value="CRISPR-ASSOCIATED ENDONUCLEASE CAS1 1"/>
    <property type="match status" value="1"/>
</dbReference>
<dbReference type="Gene3D" id="3.100.10.20">
    <property type="entry name" value="CRISPR-associated endonuclease Cas1, N-terminal domain"/>
    <property type="match status" value="1"/>
</dbReference>
<dbReference type="HAMAP" id="MF_01470">
    <property type="entry name" value="Cas1"/>
    <property type="match status" value="1"/>
</dbReference>
<sequence>MHLETEPNQELEILEQEQHQIAFLHQPYLVETDITTDREIISDGDDKHSPLQKNIWNQEMAAIYLLEQGTSIYKDHLRFIIHVSEKPKLEIPIREVEQIMIFGNIQLSTPVINICFKEKIAVLFLNQLGQYHGHLASEESTNIDNHLIQMQRRDDDYFQFHVSKAIVYGKLTNSKQLLMRFNRKRKIAAVDQAIYGISKDIDALESVDNLDSLRGYEGITAARYFPAFGQLITNPNFEFSLRNRQPPTDPINSLLSFGYTLLLNNVMSFIVAEGLSPYIGNFHYGERQKSYLAFDLMEEFRSVIVDSLVLKIINTSVFKTQDFDILDSTGGVYLNQSSRRIFLQNFEARMNEETSHPDLQSQVTYRHAIQLQVRRYKRCLLSGIPYAAFLRSA</sequence>
<evidence type="ECO:0000256" key="8">
    <source>
        <dbReference type="ARBA" id="ARBA00023211"/>
    </source>
</evidence>
<dbReference type="GO" id="GO:0003677">
    <property type="term" value="F:DNA binding"/>
    <property type="evidence" value="ECO:0007669"/>
    <property type="project" value="UniProtKB-KW"/>
</dbReference>
<evidence type="ECO:0000256" key="1">
    <source>
        <dbReference type="ARBA" id="ARBA00022722"/>
    </source>
</evidence>
<dbReference type="RefSeq" id="WP_199320901.1">
    <property type="nucleotide sequence ID" value="NZ_RSCM01000010.1"/>
</dbReference>
<evidence type="ECO:0000256" key="9">
    <source>
        <dbReference type="ARBA" id="ARBA00038592"/>
    </source>
</evidence>
<dbReference type="InterPro" id="IPR042206">
    <property type="entry name" value="CRISPR-assoc_Cas1_C"/>
</dbReference>
<evidence type="ECO:0000256" key="7">
    <source>
        <dbReference type="ARBA" id="ARBA00023125"/>
    </source>
</evidence>
<dbReference type="GO" id="GO:0043571">
    <property type="term" value="P:maintenance of CRISPR repeat elements"/>
    <property type="evidence" value="ECO:0007669"/>
    <property type="project" value="UniProtKB-UniRule"/>
</dbReference>
<dbReference type="InterPro" id="IPR050646">
    <property type="entry name" value="Cas1"/>
</dbReference>
<gene>
    <name evidence="10 11" type="primary">cas1</name>
    <name evidence="11" type="ORF">DSM107003_31710</name>
</gene>
<dbReference type="PANTHER" id="PTHR34353">
    <property type="entry name" value="CRISPR-ASSOCIATED ENDONUCLEASE CAS1 1"/>
    <property type="match status" value="1"/>
</dbReference>
<evidence type="ECO:0000256" key="3">
    <source>
        <dbReference type="ARBA" id="ARBA00022759"/>
    </source>
</evidence>